<accession>A0A318M552</accession>
<organism evidence="3 4">
    <name type="scientific">Bifidobacterium asteroides</name>
    <dbReference type="NCBI Taxonomy" id="1684"/>
    <lineage>
        <taxon>Bacteria</taxon>
        <taxon>Bacillati</taxon>
        <taxon>Actinomycetota</taxon>
        <taxon>Actinomycetes</taxon>
        <taxon>Bifidobacteriales</taxon>
        <taxon>Bifidobacteriaceae</taxon>
        <taxon>Bifidobacterium</taxon>
    </lineage>
</organism>
<proteinExistence type="predicted"/>
<feature type="domain" description="GPI inositol-deacylase PGAP1-like alpha/beta" evidence="2">
    <location>
        <begin position="323"/>
        <end position="377"/>
    </location>
</feature>
<evidence type="ECO:0000313" key="4">
    <source>
        <dbReference type="Proteomes" id="UP000247744"/>
    </source>
</evidence>
<dbReference type="Gene3D" id="3.40.50.1820">
    <property type="entry name" value="alpha/beta hydrolase"/>
    <property type="match status" value="1"/>
</dbReference>
<dbReference type="GO" id="GO:0016788">
    <property type="term" value="F:hydrolase activity, acting on ester bonds"/>
    <property type="evidence" value="ECO:0007669"/>
    <property type="project" value="InterPro"/>
</dbReference>
<sequence length="478" mass="51407">MSALRRTITAAPDANGYTRTELEHLTGMADRLNQAGSALATMQSQWILTNQAIRRTMPGLPALPCTQAATPQPGHAHLPLVLMATFCNDQAQACEDLRTRLQSVADRLTKAYGLYSQAESFMERLIGSLMSKAFTVCQPIAPLMLGTAGIGLGAAKLTGHLDASQFQEFLETTAGIHQPLLTAVASGLSSDHHDPIGGLVTGPGLLVPLILDHFQGDQIAMDPVQPQGKGLGEAHDISSALSNLETLGSCRDGIPYATVAVQRYQEADGKDRWLVYIPGTSSHLDSPIGWAQNIQLMSDRASVRDRAASLRLVDQAMRDAGVRPDDPVSLVGHSQGGIVAATMATDLSDRYRFDHIVTVGSPIAHRQIGSDTWVTSVEMREELVSSLDGADNPSRPNQLTIRGRAGGPPPPGGSQTGRTVTTTGPGKESTHGMAYQHAAWNDARDQNSPAVRRQDDHFAHAIRGNLQETRYYRGRLRR</sequence>
<dbReference type="Proteomes" id="UP000247744">
    <property type="component" value="Unassembled WGS sequence"/>
</dbReference>
<feature type="region of interest" description="Disordered" evidence="1">
    <location>
        <begin position="385"/>
        <end position="431"/>
    </location>
</feature>
<dbReference type="InterPro" id="IPR029058">
    <property type="entry name" value="AB_hydrolase_fold"/>
</dbReference>
<name>A0A318M552_9BIFI</name>
<gene>
    <name evidence="3" type="ORF">DKK75_05040</name>
</gene>
<reference evidence="3 4" key="1">
    <citation type="submission" date="2018-05" db="EMBL/GenBank/DDBJ databases">
        <title>Reference genomes for bee gut microbiota database.</title>
        <authorList>
            <person name="Ellegaard K.M."/>
        </authorList>
    </citation>
    <scope>NUCLEOTIDE SEQUENCE [LARGE SCALE GENOMIC DNA]</scope>
    <source>
        <strain evidence="3 4">ESL0200</strain>
    </source>
</reference>
<dbReference type="InterPro" id="IPR012908">
    <property type="entry name" value="PGAP1-ab_dom-like"/>
</dbReference>
<dbReference type="SUPFAM" id="SSF53474">
    <property type="entry name" value="alpha/beta-Hydrolases"/>
    <property type="match status" value="1"/>
</dbReference>
<dbReference type="Pfam" id="PF07819">
    <property type="entry name" value="PGAP1"/>
    <property type="match status" value="1"/>
</dbReference>
<evidence type="ECO:0000259" key="2">
    <source>
        <dbReference type="Pfam" id="PF07819"/>
    </source>
</evidence>
<evidence type="ECO:0000313" key="3">
    <source>
        <dbReference type="EMBL" id="PXY82160.1"/>
    </source>
</evidence>
<evidence type="ECO:0000256" key="1">
    <source>
        <dbReference type="SAM" id="MobiDB-lite"/>
    </source>
</evidence>
<protein>
    <recommendedName>
        <fullName evidence="2">GPI inositol-deacylase PGAP1-like alpha/beta domain-containing protein</fullName>
    </recommendedName>
</protein>
<comment type="caution">
    <text evidence="3">The sequence shown here is derived from an EMBL/GenBank/DDBJ whole genome shotgun (WGS) entry which is preliminary data.</text>
</comment>
<dbReference type="EMBL" id="QGLL01000008">
    <property type="protein sequence ID" value="PXY82160.1"/>
    <property type="molecule type" value="Genomic_DNA"/>
</dbReference>
<dbReference type="AlphaFoldDB" id="A0A318M552"/>